<dbReference type="AlphaFoldDB" id="A0A7C4EXG7"/>
<gene>
    <name evidence="2" type="ORF">ENV54_08170</name>
</gene>
<keyword evidence="1" id="KW-1133">Transmembrane helix</keyword>
<proteinExistence type="predicted"/>
<dbReference type="EMBL" id="DTGT01000254">
    <property type="protein sequence ID" value="HGH61257.1"/>
    <property type="molecule type" value="Genomic_DNA"/>
</dbReference>
<evidence type="ECO:0000313" key="2">
    <source>
        <dbReference type="EMBL" id="HGH61257.1"/>
    </source>
</evidence>
<feature type="transmembrane region" description="Helical" evidence="1">
    <location>
        <begin position="159"/>
        <end position="178"/>
    </location>
</feature>
<evidence type="ECO:0000256" key="1">
    <source>
        <dbReference type="SAM" id="Phobius"/>
    </source>
</evidence>
<comment type="caution">
    <text evidence="2">The sequence shown here is derived from an EMBL/GenBank/DDBJ whole genome shotgun (WGS) entry which is preliminary data.</text>
</comment>
<keyword evidence="1" id="KW-0812">Transmembrane</keyword>
<organism evidence="2">
    <name type="scientific">Desulfomonile tiedjei</name>
    <dbReference type="NCBI Taxonomy" id="2358"/>
    <lineage>
        <taxon>Bacteria</taxon>
        <taxon>Pseudomonadati</taxon>
        <taxon>Thermodesulfobacteriota</taxon>
        <taxon>Desulfomonilia</taxon>
        <taxon>Desulfomonilales</taxon>
        <taxon>Desulfomonilaceae</taxon>
        <taxon>Desulfomonile</taxon>
    </lineage>
</organism>
<name>A0A7C4EXG7_9BACT</name>
<accession>A0A7C4EXG7</accession>
<feature type="transmembrane region" description="Helical" evidence="1">
    <location>
        <begin position="198"/>
        <end position="217"/>
    </location>
</feature>
<keyword evidence="1" id="KW-0472">Membrane</keyword>
<feature type="transmembrane region" description="Helical" evidence="1">
    <location>
        <begin position="62"/>
        <end position="80"/>
    </location>
</feature>
<feature type="transmembrane region" description="Helical" evidence="1">
    <location>
        <begin position="128"/>
        <end position="152"/>
    </location>
</feature>
<feature type="transmembrane region" description="Helical" evidence="1">
    <location>
        <begin position="87"/>
        <end position="108"/>
    </location>
</feature>
<reference evidence="2" key="1">
    <citation type="journal article" date="2020" name="mSystems">
        <title>Genome- and Community-Level Interaction Insights into Carbon Utilization and Element Cycling Functions of Hydrothermarchaeota in Hydrothermal Sediment.</title>
        <authorList>
            <person name="Zhou Z."/>
            <person name="Liu Y."/>
            <person name="Xu W."/>
            <person name="Pan J."/>
            <person name="Luo Z.H."/>
            <person name="Li M."/>
        </authorList>
    </citation>
    <scope>NUCLEOTIDE SEQUENCE [LARGE SCALE GENOMIC DNA]</scope>
    <source>
        <strain evidence="2">SpSt-769</strain>
    </source>
</reference>
<protein>
    <submittedName>
        <fullName evidence="2">Uncharacterized protein</fullName>
    </submittedName>
</protein>
<sequence length="221" mass="24916">MKKVPFVAAWAIAFAFVEAAVVEYLRALYYPLERGGFQFPLQTWEDLCAMGWEHLRRLYIELGREAATLVMLATLGGAVGGNRREAWAHFMIAFGVWDIFYYVWLKLFLDWPAHLLTWDLLFLLPVPWVAPVLAPVIISLCLIGAGLTVLAYEQRERPLLISWGEWGLISAGGFVVILSFCLDAGNVLAGAMPRNFSWSLFLLGLATSVVTFARALYRNRQ</sequence>